<dbReference type="AlphaFoldDB" id="A0A0A9GRN9"/>
<reference evidence="1" key="1">
    <citation type="submission" date="2014-09" db="EMBL/GenBank/DDBJ databases">
        <authorList>
            <person name="Magalhaes I.L.F."/>
            <person name="Oliveira U."/>
            <person name="Santos F.R."/>
            <person name="Vidigal T.H.D.A."/>
            <person name="Brescovit A.D."/>
            <person name="Santos A.J."/>
        </authorList>
    </citation>
    <scope>NUCLEOTIDE SEQUENCE</scope>
    <source>
        <tissue evidence="1">Shoot tissue taken approximately 20 cm above the soil surface</tissue>
    </source>
</reference>
<sequence length="77" mass="9075">MLTRVKHQKIHIMLPHQPKAPRFPLSRNCAFVEWIRRTRCCIVGLLRLPPKPRQFQLSRLMVLAAPLRLAPWPIDLC</sequence>
<dbReference type="EMBL" id="GBRH01170061">
    <property type="protein sequence ID" value="JAE27835.1"/>
    <property type="molecule type" value="Transcribed_RNA"/>
</dbReference>
<protein>
    <submittedName>
        <fullName evidence="1">Uncharacterized protein</fullName>
    </submittedName>
</protein>
<organism evidence="1">
    <name type="scientific">Arundo donax</name>
    <name type="common">Giant reed</name>
    <name type="synonym">Donax arundinaceus</name>
    <dbReference type="NCBI Taxonomy" id="35708"/>
    <lineage>
        <taxon>Eukaryota</taxon>
        <taxon>Viridiplantae</taxon>
        <taxon>Streptophyta</taxon>
        <taxon>Embryophyta</taxon>
        <taxon>Tracheophyta</taxon>
        <taxon>Spermatophyta</taxon>
        <taxon>Magnoliopsida</taxon>
        <taxon>Liliopsida</taxon>
        <taxon>Poales</taxon>
        <taxon>Poaceae</taxon>
        <taxon>PACMAD clade</taxon>
        <taxon>Arundinoideae</taxon>
        <taxon>Arundineae</taxon>
        <taxon>Arundo</taxon>
    </lineage>
</organism>
<proteinExistence type="predicted"/>
<evidence type="ECO:0000313" key="1">
    <source>
        <dbReference type="EMBL" id="JAE27835.1"/>
    </source>
</evidence>
<accession>A0A0A9GRN9</accession>
<name>A0A0A9GRN9_ARUDO</name>
<reference evidence="1" key="2">
    <citation type="journal article" date="2015" name="Data Brief">
        <title>Shoot transcriptome of the giant reed, Arundo donax.</title>
        <authorList>
            <person name="Barrero R.A."/>
            <person name="Guerrero F.D."/>
            <person name="Moolhuijzen P."/>
            <person name="Goolsby J.A."/>
            <person name="Tidwell J."/>
            <person name="Bellgard S.E."/>
            <person name="Bellgard M.I."/>
        </authorList>
    </citation>
    <scope>NUCLEOTIDE SEQUENCE</scope>
    <source>
        <tissue evidence="1">Shoot tissue taken approximately 20 cm above the soil surface</tissue>
    </source>
</reference>